<keyword evidence="5" id="KW-0472">Membrane</keyword>
<proteinExistence type="inferred from homology"/>
<dbReference type="PANTHER" id="PTHR31113:SF20">
    <property type="entry name" value="UPF0496 PROTEIN 2-RELATED"/>
    <property type="match status" value="1"/>
</dbReference>
<keyword evidence="3" id="KW-0812">Transmembrane</keyword>
<dbReference type="PANTHER" id="PTHR31113">
    <property type="entry name" value="UPF0496 PROTEIN 3-RELATED"/>
    <property type="match status" value="1"/>
</dbReference>
<evidence type="ECO:0000256" key="1">
    <source>
        <dbReference type="ARBA" id="ARBA00004370"/>
    </source>
</evidence>
<name>A0AAD8HA28_9APIA</name>
<comment type="caution">
    <text evidence="6">The sequence shown here is derived from an EMBL/GenBank/DDBJ whole genome shotgun (WGS) entry which is preliminary data.</text>
</comment>
<comment type="similarity">
    <text evidence="2">Belongs to the UPF0496 family.</text>
</comment>
<evidence type="ECO:0000256" key="3">
    <source>
        <dbReference type="ARBA" id="ARBA00022692"/>
    </source>
</evidence>
<reference evidence="6" key="2">
    <citation type="submission" date="2023-05" db="EMBL/GenBank/DDBJ databases">
        <authorList>
            <person name="Schelkunov M.I."/>
        </authorList>
    </citation>
    <scope>NUCLEOTIDE SEQUENCE</scope>
    <source>
        <strain evidence="6">Hsosn_3</strain>
        <tissue evidence="6">Leaf</tissue>
    </source>
</reference>
<evidence type="ECO:0000313" key="7">
    <source>
        <dbReference type="Proteomes" id="UP001237642"/>
    </source>
</evidence>
<accession>A0AAD8HA28</accession>
<dbReference type="AlphaFoldDB" id="A0AAD8HA28"/>
<comment type="subcellular location">
    <subcellularLocation>
        <location evidence="1">Membrane</location>
    </subcellularLocation>
</comment>
<dbReference type="InterPro" id="IPR007749">
    <property type="entry name" value="DUF677"/>
</dbReference>
<sequence length="373" mass="42815">MVCSKFKSPLRILGRYEEGQKDCEDILVNKVDVNEEYKEAFRTTSFTEICSKVQDHLASKSMQIPSNSVPLYLHLFGPFLEPGQGTLAHRMNEGFSVHPLLIDYFKITIEACNLCEILLQSIHQIRVNNSIIKAILNLRQKALDSTFSNIEQCHAMFQDLALFANIKNPISAMSLVEFHRMHISHTAFLHRLTIRCTEIQRRIKIKRCLKKMVGCTNIMAYARLTFTLIALTFHSIVKFVAAPAWFTCSFGFPKKQNKLVMIKASSGERIAAQLDVAAKGLYILINDFNTMSRLVMRLDDEIEHNKAMAYLCSRNGNIEVLKAVVREFRIEESCFNERLDELEEHIYLCFLTINRSKGLVMHELMHGATRTNM</sequence>
<evidence type="ECO:0000256" key="2">
    <source>
        <dbReference type="ARBA" id="ARBA00009074"/>
    </source>
</evidence>
<dbReference type="GO" id="GO:0016020">
    <property type="term" value="C:membrane"/>
    <property type="evidence" value="ECO:0007669"/>
    <property type="project" value="UniProtKB-SubCell"/>
</dbReference>
<evidence type="ECO:0000256" key="5">
    <source>
        <dbReference type="ARBA" id="ARBA00023136"/>
    </source>
</evidence>
<evidence type="ECO:0000256" key="4">
    <source>
        <dbReference type="ARBA" id="ARBA00022989"/>
    </source>
</evidence>
<dbReference type="EMBL" id="JAUIZM010000010">
    <property type="protein sequence ID" value="KAK1362275.1"/>
    <property type="molecule type" value="Genomic_DNA"/>
</dbReference>
<dbReference type="Proteomes" id="UP001237642">
    <property type="component" value="Unassembled WGS sequence"/>
</dbReference>
<dbReference type="Pfam" id="PF05055">
    <property type="entry name" value="DUF677"/>
    <property type="match status" value="1"/>
</dbReference>
<organism evidence="6 7">
    <name type="scientific">Heracleum sosnowskyi</name>
    <dbReference type="NCBI Taxonomy" id="360622"/>
    <lineage>
        <taxon>Eukaryota</taxon>
        <taxon>Viridiplantae</taxon>
        <taxon>Streptophyta</taxon>
        <taxon>Embryophyta</taxon>
        <taxon>Tracheophyta</taxon>
        <taxon>Spermatophyta</taxon>
        <taxon>Magnoliopsida</taxon>
        <taxon>eudicotyledons</taxon>
        <taxon>Gunneridae</taxon>
        <taxon>Pentapetalae</taxon>
        <taxon>asterids</taxon>
        <taxon>campanulids</taxon>
        <taxon>Apiales</taxon>
        <taxon>Apiaceae</taxon>
        <taxon>Apioideae</taxon>
        <taxon>apioid superclade</taxon>
        <taxon>Tordylieae</taxon>
        <taxon>Tordyliinae</taxon>
        <taxon>Heracleum</taxon>
    </lineage>
</organism>
<keyword evidence="4" id="KW-1133">Transmembrane helix</keyword>
<evidence type="ECO:0000313" key="6">
    <source>
        <dbReference type="EMBL" id="KAK1362275.1"/>
    </source>
</evidence>
<gene>
    <name evidence="6" type="ORF">POM88_046749</name>
</gene>
<protein>
    <submittedName>
        <fullName evidence="6">Single hybrid motif superfamily protein</fullName>
    </submittedName>
</protein>
<keyword evidence="7" id="KW-1185">Reference proteome</keyword>
<reference evidence="6" key="1">
    <citation type="submission" date="2023-02" db="EMBL/GenBank/DDBJ databases">
        <title>Genome of toxic invasive species Heracleum sosnowskyi carries increased number of genes despite the absence of recent whole-genome duplications.</title>
        <authorList>
            <person name="Schelkunov M."/>
            <person name="Shtratnikova V."/>
            <person name="Makarenko M."/>
            <person name="Klepikova A."/>
            <person name="Omelchenko D."/>
            <person name="Novikova G."/>
            <person name="Obukhova E."/>
            <person name="Bogdanov V."/>
            <person name="Penin A."/>
            <person name="Logacheva M."/>
        </authorList>
    </citation>
    <scope>NUCLEOTIDE SEQUENCE</scope>
    <source>
        <strain evidence="6">Hsosn_3</strain>
        <tissue evidence="6">Leaf</tissue>
    </source>
</reference>